<reference evidence="1" key="1">
    <citation type="submission" date="2018-05" db="EMBL/GenBank/DDBJ databases">
        <authorList>
            <person name="Lanie J.A."/>
            <person name="Ng W.-L."/>
            <person name="Kazmierczak K.M."/>
            <person name="Andrzejewski T.M."/>
            <person name="Davidsen T.M."/>
            <person name="Wayne K.J."/>
            <person name="Tettelin H."/>
            <person name="Glass J.I."/>
            <person name="Rusch D."/>
            <person name="Podicherti R."/>
            <person name="Tsui H.-C.T."/>
            <person name="Winkler M.E."/>
        </authorList>
    </citation>
    <scope>NUCLEOTIDE SEQUENCE</scope>
</reference>
<accession>A0A382KBP0</accession>
<sequence length="30" mass="3394">MICIRADILGSSTVEHRLQKPVPYRLATPQ</sequence>
<dbReference type="AlphaFoldDB" id="A0A382KBP0"/>
<name>A0A382KBP0_9ZZZZ</name>
<feature type="non-terminal residue" evidence="1">
    <location>
        <position position="30"/>
    </location>
</feature>
<organism evidence="1">
    <name type="scientific">marine metagenome</name>
    <dbReference type="NCBI Taxonomy" id="408172"/>
    <lineage>
        <taxon>unclassified sequences</taxon>
        <taxon>metagenomes</taxon>
        <taxon>ecological metagenomes</taxon>
    </lineage>
</organism>
<evidence type="ECO:0000313" key="1">
    <source>
        <dbReference type="EMBL" id="SVC21045.1"/>
    </source>
</evidence>
<protein>
    <submittedName>
        <fullName evidence="1">Uncharacterized protein</fullName>
    </submittedName>
</protein>
<dbReference type="EMBL" id="UINC01079239">
    <property type="protein sequence ID" value="SVC21045.1"/>
    <property type="molecule type" value="Genomic_DNA"/>
</dbReference>
<proteinExistence type="predicted"/>
<gene>
    <name evidence="1" type="ORF">METZ01_LOCUS273899</name>
</gene>